<organism evidence="2 3">
    <name type="scientific">Rhizobium mesosinicum</name>
    <dbReference type="NCBI Taxonomy" id="335017"/>
    <lineage>
        <taxon>Bacteria</taxon>
        <taxon>Pseudomonadati</taxon>
        <taxon>Pseudomonadota</taxon>
        <taxon>Alphaproteobacteria</taxon>
        <taxon>Hyphomicrobiales</taxon>
        <taxon>Rhizobiaceae</taxon>
        <taxon>Rhizobium/Agrobacterium group</taxon>
        <taxon>Rhizobium</taxon>
    </lineage>
</organism>
<dbReference type="Gene3D" id="2.40.50.180">
    <property type="entry name" value="CheA-289, Domain 4"/>
    <property type="match status" value="1"/>
</dbReference>
<keyword evidence="3" id="KW-1185">Reference proteome</keyword>
<dbReference type="InterPro" id="IPR039315">
    <property type="entry name" value="CheW"/>
</dbReference>
<proteinExistence type="predicted"/>
<dbReference type="SUPFAM" id="SSF50341">
    <property type="entry name" value="CheW-like"/>
    <property type="match status" value="1"/>
</dbReference>
<dbReference type="SMART" id="SM00260">
    <property type="entry name" value="CheW"/>
    <property type="match status" value="1"/>
</dbReference>
<dbReference type="InterPro" id="IPR002545">
    <property type="entry name" value="CheW-lke_dom"/>
</dbReference>
<comment type="caution">
    <text evidence="2">The sequence shown here is derived from an EMBL/GenBank/DDBJ whole genome shotgun (WGS) entry which is preliminary data.</text>
</comment>
<dbReference type="PANTHER" id="PTHR22617">
    <property type="entry name" value="CHEMOTAXIS SENSOR HISTIDINE KINASE-RELATED"/>
    <property type="match status" value="1"/>
</dbReference>
<evidence type="ECO:0000259" key="1">
    <source>
        <dbReference type="PROSITE" id="PS50851"/>
    </source>
</evidence>
<dbReference type="PROSITE" id="PS50851">
    <property type="entry name" value="CHEW"/>
    <property type="match status" value="1"/>
</dbReference>
<evidence type="ECO:0000313" key="3">
    <source>
        <dbReference type="Proteomes" id="UP000717752"/>
    </source>
</evidence>
<dbReference type="PANTHER" id="PTHR22617:SF23">
    <property type="entry name" value="CHEMOTAXIS PROTEIN CHEW"/>
    <property type="match status" value="1"/>
</dbReference>
<dbReference type="EMBL" id="JAEUAK010000010">
    <property type="protein sequence ID" value="MBW9055396.1"/>
    <property type="molecule type" value="Genomic_DNA"/>
</dbReference>
<sequence>MIMSNAIKQTGAYLEIVSFHLGDQEFCIDIMAIREIRGWAPVTPMPHTPPYVLGLINLRGAVIPVIDMACRLGMKMTEPSERSAIIVTDIAGKLVGLLVEQVSDMMTIKSEDLQPPPEIIPEAQRAFCRGIVALEKTMVCFLNLDTVIADELSREAA</sequence>
<dbReference type="CDD" id="cd00732">
    <property type="entry name" value="CheW"/>
    <property type="match status" value="1"/>
</dbReference>
<name>A0ABS7H0B9_9HYPH</name>
<dbReference type="InterPro" id="IPR036061">
    <property type="entry name" value="CheW-like_dom_sf"/>
</dbReference>
<feature type="domain" description="CheW-like" evidence="1">
    <location>
        <begin position="13"/>
        <end position="153"/>
    </location>
</feature>
<reference evidence="2 3" key="1">
    <citation type="journal article" date="2021" name="MBio">
        <title>Poor Competitiveness of Bradyrhizobium in Pigeon Pea Root Colonization in Indian Soils.</title>
        <authorList>
            <person name="Chalasani D."/>
            <person name="Basu A."/>
            <person name="Pullabhotla S.V.S.R.N."/>
            <person name="Jorrin B."/>
            <person name="Neal A.L."/>
            <person name="Poole P.S."/>
            <person name="Podile A.R."/>
            <person name="Tkacz A."/>
        </authorList>
    </citation>
    <scope>NUCLEOTIDE SEQUENCE [LARGE SCALE GENOMIC DNA]</scope>
    <source>
        <strain evidence="2 3">HU56</strain>
    </source>
</reference>
<dbReference type="Proteomes" id="UP000717752">
    <property type="component" value="Unassembled WGS sequence"/>
</dbReference>
<protein>
    <submittedName>
        <fullName evidence="2">Purine-binding chemotaxis protein CheW</fullName>
    </submittedName>
</protein>
<accession>A0ABS7H0B9</accession>
<dbReference type="Pfam" id="PF01584">
    <property type="entry name" value="CheW"/>
    <property type="match status" value="1"/>
</dbReference>
<evidence type="ECO:0000313" key="2">
    <source>
        <dbReference type="EMBL" id="MBW9055396.1"/>
    </source>
</evidence>
<gene>
    <name evidence="2" type="ORF">JNB85_23605</name>
</gene>
<dbReference type="Gene3D" id="2.30.30.40">
    <property type="entry name" value="SH3 Domains"/>
    <property type="match status" value="1"/>
</dbReference>